<dbReference type="EC" id="1.1.1.94" evidence="7"/>
<evidence type="ECO:0000256" key="3">
    <source>
        <dbReference type="ARBA" id="ARBA00023002"/>
    </source>
</evidence>
<keyword evidence="11" id="KW-1185">Reference proteome</keyword>
<feature type="binding site" evidence="7">
    <location>
        <position position="110"/>
    </location>
    <ligand>
        <name>NADPH</name>
        <dbReference type="ChEBI" id="CHEBI:57783"/>
    </ligand>
</feature>
<keyword evidence="7" id="KW-0520">NAD</keyword>
<dbReference type="RefSeq" id="WP_250603529.1">
    <property type="nucleotide sequence ID" value="NZ_JAMOKX010000001.1"/>
</dbReference>
<dbReference type="InterPro" id="IPR006109">
    <property type="entry name" value="G3P_DH_NAD-dep_C"/>
</dbReference>
<dbReference type="EMBL" id="JAMOKX010000001">
    <property type="protein sequence ID" value="MCL9818963.1"/>
    <property type="molecule type" value="Genomic_DNA"/>
</dbReference>
<comment type="similarity">
    <text evidence="1 7">Belongs to the NAD-dependent glycerol-3-phosphate dehydrogenase family.</text>
</comment>
<evidence type="ECO:0000256" key="7">
    <source>
        <dbReference type="HAMAP-Rule" id="MF_00394"/>
    </source>
</evidence>
<dbReference type="PROSITE" id="PS00957">
    <property type="entry name" value="NAD_G3PDH"/>
    <property type="match status" value="1"/>
</dbReference>
<dbReference type="Pfam" id="PF01210">
    <property type="entry name" value="NAD_Gly3P_dh_N"/>
    <property type="match status" value="1"/>
</dbReference>
<dbReference type="NCBIfam" id="NF000943">
    <property type="entry name" value="PRK00094.2-1"/>
    <property type="match status" value="1"/>
</dbReference>
<dbReference type="Proteomes" id="UP001057522">
    <property type="component" value="Unassembled WGS sequence"/>
</dbReference>
<dbReference type="Gene3D" id="3.40.50.720">
    <property type="entry name" value="NAD(P)-binding Rossmann-like Domain"/>
    <property type="match status" value="1"/>
</dbReference>
<comment type="catalytic activity">
    <reaction evidence="7">
        <text>sn-glycerol 3-phosphate + NADP(+) = dihydroxyacetone phosphate + NADPH + H(+)</text>
        <dbReference type="Rhea" id="RHEA:11096"/>
        <dbReference type="ChEBI" id="CHEBI:15378"/>
        <dbReference type="ChEBI" id="CHEBI:57597"/>
        <dbReference type="ChEBI" id="CHEBI:57642"/>
        <dbReference type="ChEBI" id="CHEBI:57783"/>
        <dbReference type="ChEBI" id="CHEBI:58349"/>
        <dbReference type="EC" id="1.1.1.94"/>
    </reaction>
</comment>
<evidence type="ECO:0000259" key="8">
    <source>
        <dbReference type="Pfam" id="PF01210"/>
    </source>
</evidence>
<dbReference type="Gene3D" id="1.10.1040.10">
    <property type="entry name" value="N-(1-d-carboxylethyl)-l-norvaline Dehydrogenase, domain 2"/>
    <property type="match status" value="1"/>
</dbReference>
<evidence type="ECO:0000256" key="1">
    <source>
        <dbReference type="ARBA" id="ARBA00011009"/>
    </source>
</evidence>
<keyword evidence="7" id="KW-0547">Nucleotide-binding</keyword>
<evidence type="ECO:0000256" key="6">
    <source>
        <dbReference type="ARBA" id="ARBA00023264"/>
    </source>
</evidence>
<comment type="function">
    <text evidence="7">Catalyzes the reduction of the glycolytic intermediate dihydroxyacetone phosphate (DHAP) to sn-glycerol 3-phosphate (G3P), the key precursor for phospholipid synthesis.</text>
</comment>
<feature type="binding site" evidence="7">
    <location>
        <position position="223"/>
    </location>
    <ligand>
        <name>sn-glycerol 3-phosphate</name>
        <dbReference type="ChEBI" id="CHEBI:57597"/>
    </ligand>
</feature>
<evidence type="ECO:0000256" key="2">
    <source>
        <dbReference type="ARBA" id="ARBA00022516"/>
    </source>
</evidence>
<dbReference type="PIRSF" id="PIRSF000114">
    <property type="entry name" value="Glycerol-3-P_dh"/>
    <property type="match status" value="1"/>
</dbReference>
<dbReference type="GO" id="GO:0047952">
    <property type="term" value="F:glycerol-3-phosphate dehydrogenase [NAD(P)+] activity"/>
    <property type="evidence" value="ECO:0007669"/>
    <property type="project" value="UniProtKB-EC"/>
</dbReference>
<reference evidence="10" key="1">
    <citation type="submission" date="2022-06" db="EMBL/GenBank/DDBJ databases">
        <title>Helicobacter colisuis sp. nov.</title>
        <authorList>
            <person name="Papic B."/>
            <person name="Gruntar I."/>
        </authorList>
    </citation>
    <scope>NUCLEOTIDE SEQUENCE</scope>
    <source>
        <strain evidence="10">11154-15</strain>
    </source>
</reference>
<dbReference type="PANTHER" id="PTHR11728">
    <property type="entry name" value="GLYCEROL-3-PHOSPHATE DEHYDROGENASE"/>
    <property type="match status" value="1"/>
</dbReference>
<feature type="domain" description="Glycerol-3-phosphate dehydrogenase NAD-dependent N-terminal" evidence="8">
    <location>
        <begin position="43"/>
        <end position="129"/>
    </location>
</feature>
<feature type="binding site" evidence="7">
    <location>
        <position position="248"/>
    </location>
    <ligand>
        <name>NADPH</name>
        <dbReference type="ChEBI" id="CHEBI:57783"/>
    </ligand>
</feature>
<comment type="pathway">
    <text evidence="7">Membrane lipid metabolism; glycerophospholipid metabolism.</text>
</comment>
<gene>
    <name evidence="7" type="primary">gpsA</name>
    <name evidence="10" type="ORF">NCR95_02075</name>
</gene>
<feature type="binding site" evidence="7">
    <location>
        <position position="80"/>
    </location>
    <ligand>
        <name>NADPH</name>
        <dbReference type="ChEBI" id="CHEBI:57783"/>
    </ligand>
</feature>
<feature type="binding site" evidence="7">
    <location>
        <position position="250"/>
    </location>
    <ligand>
        <name>NADPH</name>
        <dbReference type="ChEBI" id="CHEBI:57783"/>
    </ligand>
</feature>
<feature type="binding site" evidence="7">
    <location>
        <position position="12"/>
    </location>
    <ligand>
        <name>NADPH</name>
        <dbReference type="ChEBI" id="CHEBI:57783"/>
    </ligand>
</feature>
<organism evidence="10 11">
    <name type="scientific">Helicobacter colisuis</name>
    <dbReference type="NCBI Taxonomy" id="2949739"/>
    <lineage>
        <taxon>Bacteria</taxon>
        <taxon>Pseudomonadati</taxon>
        <taxon>Campylobacterota</taxon>
        <taxon>Epsilonproteobacteria</taxon>
        <taxon>Campylobacterales</taxon>
        <taxon>Helicobacteraceae</taxon>
        <taxon>Helicobacter</taxon>
    </lineage>
</organism>
<comment type="caution">
    <text evidence="10">The sequence shown here is derived from an EMBL/GenBank/DDBJ whole genome shotgun (WGS) entry which is preliminary data.</text>
</comment>
<feature type="binding site" evidence="7">
    <location>
        <position position="32"/>
    </location>
    <ligand>
        <name>NADPH</name>
        <dbReference type="ChEBI" id="CHEBI:57783"/>
    </ligand>
</feature>
<feature type="domain" description="Glycerol-3-phosphate dehydrogenase NAD-dependent C-terminal" evidence="9">
    <location>
        <begin position="149"/>
        <end position="284"/>
    </location>
</feature>
<protein>
    <recommendedName>
        <fullName evidence="7">Glycerol-3-phosphate dehydrogenase [NAD(P)+]</fullName>
        <ecNumber evidence="7">1.1.1.94</ecNumber>
    </recommendedName>
    <alternativeName>
        <fullName evidence="7">NAD(P)(+)-dependent glycerol-3-phosphate dehydrogenase</fullName>
    </alternativeName>
    <alternativeName>
        <fullName evidence="7">NAD(P)H-dependent dihydroxyacetone-phosphate reductase</fullName>
    </alternativeName>
</protein>
<feature type="binding site" evidence="7">
    <location>
        <position position="160"/>
    </location>
    <ligand>
        <name>sn-glycerol 3-phosphate</name>
        <dbReference type="ChEBI" id="CHEBI:57597"/>
    </ligand>
</feature>
<keyword evidence="5 7" id="KW-0594">Phospholipid biosynthesis</keyword>
<keyword evidence="7" id="KW-0521">NADP</keyword>
<dbReference type="InterPro" id="IPR013328">
    <property type="entry name" value="6PGD_dom2"/>
</dbReference>
<feature type="binding site" evidence="7">
    <location>
        <position position="108"/>
    </location>
    <ligand>
        <name>sn-glycerol 3-phosphate</name>
        <dbReference type="ChEBI" id="CHEBI:57597"/>
    </ligand>
</feature>
<dbReference type="InterPro" id="IPR011128">
    <property type="entry name" value="G3P_DH_NAD-dep_N"/>
</dbReference>
<accession>A0ABT0TSQ3</accession>
<dbReference type="HAMAP" id="MF_00394">
    <property type="entry name" value="NAD_Glyc3P_dehydrog"/>
    <property type="match status" value="1"/>
</dbReference>
<evidence type="ECO:0000259" key="9">
    <source>
        <dbReference type="Pfam" id="PF07479"/>
    </source>
</evidence>
<dbReference type="SUPFAM" id="SSF51735">
    <property type="entry name" value="NAD(P)-binding Rossmann-fold domains"/>
    <property type="match status" value="1"/>
</dbReference>
<feature type="active site" description="Proton acceptor" evidence="7">
    <location>
        <position position="160"/>
    </location>
</feature>
<comment type="caution">
    <text evidence="7">Lacks conserved residue(s) required for the propagation of feature annotation.</text>
</comment>
<comment type="subcellular location">
    <subcellularLocation>
        <location evidence="7">Cytoplasm</location>
    </subcellularLocation>
</comment>
<keyword evidence="4 7" id="KW-0443">Lipid metabolism</keyword>
<comment type="catalytic activity">
    <reaction evidence="7">
        <text>sn-glycerol 3-phosphate + NAD(+) = dihydroxyacetone phosphate + NADH + H(+)</text>
        <dbReference type="Rhea" id="RHEA:11092"/>
        <dbReference type="ChEBI" id="CHEBI:15378"/>
        <dbReference type="ChEBI" id="CHEBI:57540"/>
        <dbReference type="ChEBI" id="CHEBI:57597"/>
        <dbReference type="ChEBI" id="CHEBI:57642"/>
        <dbReference type="ChEBI" id="CHEBI:57945"/>
        <dbReference type="EC" id="1.1.1.94"/>
    </reaction>
</comment>
<sequence length="296" mass="31972">MAKISVFGGGAWGKALHFAFGEKNDSYIISRKSLNSPNQISQAQAQNSDFFVVAICSSALESWLKDSPLPQESKILVASKGIANGLFVSDIFSKFYPKAQLSFLAGPSFAKEVSQSLPCALNVHSNSLQSAQEWLDLFPNFIKPYTNDDIIGGEIGGAYKNVIAIASGICEGMGLGNNARASLVARGLVEMTRFGKFFGAREETFLGLSGAGDLFLTANSTLSRNFRVGLGLAQNKHLQEILDNLGEVAEGVQTSKEIYALAQKNEIYTPIAKEVALIMEGKNPKVSLMDLMKRMN</sequence>
<feature type="binding site" evidence="7">
    <location>
        <position position="224"/>
    </location>
    <ligand>
        <name>NADPH</name>
        <dbReference type="ChEBI" id="CHEBI:57783"/>
    </ligand>
</feature>
<evidence type="ECO:0000313" key="10">
    <source>
        <dbReference type="EMBL" id="MCL9818963.1"/>
    </source>
</evidence>
<feature type="binding site" evidence="7">
    <location>
        <position position="224"/>
    </location>
    <ligand>
        <name>sn-glycerol 3-phosphate</name>
        <dbReference type="ChEBI" id="CHEBI:57597"/>
    </ligand>
</feature>
<dbReference type="SUPFAM" id="SSF48179">
    <property type="entry name" value="6-phosphogluconate dehydrogenase C-terminal domain-like"/>
    <property type="match status" value="1"/>
</dbReference>
<proteinExistence type="inferred from homology"/>
<name>A0ABT0TSQ3_9HELI</name>
<dbReference type="InterPro" id="IPR036291">
    <property type="entry name" value="NAD(P)-bd_dom_sf"/>
</dbReference>
<keyword evidence="2 7" id="KW-0444">Lipid biosynthesis</keyword>
<feature type="binding site" evidence="7">
    <location>
        <position position="213"/>
    </location>
    <ligand>
        <name>sn-glycerol 3-phosphate</name>
        <dbReference type="ChEBI" id="CHEBI:57597"/>
    </ligand>
</feature>
<dbReference type="NCBIfam" id="NF000940">
    <property type="entry name" value="PRK00094.1-2"/>
    <property type="match status" value="1"/>
</dbReference>
<dbReference type="PANTHER" id="PTHR11728:SF1">
    <property type="entry name" value="GLYCEROL-3-PHOSPHATE DEHYDROGENASE [NAD(+)] 2, CHLOROPLASTIC"/>
    <property type="match status" value="1"/>
</dbReference>
<feature type="binding site" evidence="7">
    <location>
        <position position="225"/>
    </location>
    <ligand>
        <name>sn-glycerol 3-phosphate</name>
        <dbReference type="ChEBI" id="CHEBI:57597"/>
    </ligand>
</feature>
<dbReference type="InterPro" id="IPR008927">
    <property type="entry name" value="6-PGluconate_DH-like_C_sf"/>
</dbReference>
<evidence type="ECO:0000313" key="11">
    <source>
        <dbReference type="Proteomes" id="UP001057522"/>
    </source>
</evidence>
<evidence type="ECO:0000256" key="5">
    <source>
        <dbReference type="ARBA" id="ARBA00023209"/>
    </source>
</evidence>
<keyword evidence="3 7" id="KW-0560">Oxidoreductase</keyword>
<dbReference type="Pfam" id="PF07479">
    <property type="entry name" value="NAD_Gly3P_dh_C"/>
    <property type="match status" value="1"/>
</dbReference>
<feature type="binding site" evidence="7">
    <location>
        <position position="80"/>
    </location>
    <ligand>
        <name>sn-glycerol 3-phosphate</name>
        <dbReference type="ChEBI" id="CHEBI:57597"/>
    </ligand>
</feature>
<keyword evidence="7" id="KW-0963">Cytoplasm</keyword>
<feature type="binding site" evidence="7">
    <location>
        <position position="106"/>
    </location>
    <ligand>
        <name>sn-glycerol 3-phosphate</name>
        <dbReference type="ChEBI" id="CHEBI:57597"/>
    </ligand>
</feature>
<keyword evidence="6 7" id="KW-1208">Phospholipid metabolism</keyword>
<dbReference type="InterPro" id="IPR006168">
    <property type="entry name" value="G3P_DH_NAD-dep"/>
</dbReference>
<evidence type="ECO:0000256" key="4">
    <source>
        <dbReference type="ARBA" id="ARBA00023098"/>
    </source>
</evidence>